<dbReference type="Pfam" id="PF10054">
    <property type="entry name" value="DUF2291"/>
    <property type="match status" value="1"/>
</dbReference>
<dbReference type="InterPro" id="IPR014582">
    <property type="entry name" value="UCP033535_lipo"/>
</dbReference>
<feature type="non-terminal residue" evidence="1">
    <location>
        <position position="1"/>
    </location>
</feature>
<evidence type="ECO:0000313" key="1">
    <source>
        <dbReference type="EMBL" id="GAI49368.1"/>
    </source>
</evidence>
<sequence>ALGGKTSGWGHDIGFDEVAYVDEIWESKIIPTILEEAVELPTVLKDMVPDEDGFMQKEELIPIAEEYGLITIGEAHAYMVKGTGEVVSVDTETSTGVIELSLDGYTGPIKIYLYVGPRMPFDESAVR</sequence>
<accession>X1P0F8</accession>
<reference evidence="1" key="1">
    <citation type="journal article" date="2014" name="Front. Microbiol.">
        <title>High frequency of phylogenetically diverse reductive dehalogenase-homologous genes in deep subseafloor sedimentary metagenomes.</title>
        <authorList>
            <person name="Kawai M."/>
            <person name="Futagami T."/>
            <person name="Toyoda A."/>
            <person name="Takaki Y."/>
            <person name="Nishi S."/>
            <person name="Hori S."/>
            <person name="Arai W."/>
            <person name="Tsubouchi T."/>
            <person name="Morono Y."/>
            <person name="Uchiyama I."/>
            <person name="Ito T."/>
            <person name="Fujiyama A."/>
            <person name="Inagaki F."/>
            <person name="Takami H."/>
        </authorList>
    </citation>
    <scope>NUCLEOTIDE SEQUENCE</scope>
    <source>
        <strain evidence="1">Expedition CK06-06</strain>
    </source>
</reference>
<organism evidence="1">
    <name type="scientific">marine sediment metagenome</name>
    <dbReference type="NCBI Taxonomy" id="412755"/>
    <lineage>
        <taxon>unclassified sequences</taxon>
        <taxon>metagenomes</taxon>
        <taxon>ecological metagenomes</taxon>
    </lineage>
</organism>
<dbReference type="EMBL" id="BARV01042617">
    <property type="protein sequence ID" value="GAI49368.1"/>
    <property type="molecule type" value="Genomic_DNA"/>
</dbReference>
<dbReference type="AlphaFoldDB" id="X1P0F8"/>
<name>X1P0F8_9ZZZZ</name>
<gene>
    <name evidence="1" type="ORF">S06H3_64007</name>
</gene>
<comment type="caution">
    <text evidence="1">The sequence shown here is derived from an EMBL/GenBank/DDBJ whole genome shotgun (WGS) entry which is preliminary data.</text>
</comment>
<protein>
    <submittedName>
        <fullName evidence="1">Uncharacterized protein</fullName>
    </submittedName>
</protein>
<feature type="non-terminal residue" evidence="1">
    <location>
        <position position="127"/>
    </location>
</feature>
<proteinExistence type="predicted"/>